<name>A0A7X3FR72_9HYPH</name>
<sequence>MVRVPNSISLRFLGSEIKDDAGEFSPLPLHVMPDKECSQFIRRCAAALQSHSTDFHAGHDKENALGAFETTMALLLEVRDIYPGKRADIDAILARFGYPVPEN</sequence>
<reference evidence="1 2" key="1">
    <citation type="submission" date="2019-12" db="EMBL/GenBank/DDBJ databases">
        <title>Devosia maris sp. nov., isolated from the deep seawater.</title>
        <authorList>
            <person name="Liu Y."/>
        </authorList>
    </citation>
    <scope>NUCLEOTIDE SEQUENCE [LARGE SCALE GENOMIC DNA]</scope>
    <source>
        <strain evidence="1 2">L53-10-65</strain>
    </source>
</reference>
<accession>A0A7X3FR72</accession>
<evidence type="ECO:0000313" key="1">
    <source>
        <dbReference type="EMBL" id="MVS99264.1"/>
    </source>
</evidence>
<proteinExistence type="predicted"/>
<gene>
    <name evidence="1" type="ORF">GO014_09550</name>
</gene>
<dbReference type="Proteomes" id="UP000438106">
    <property type="component" value="Unassembled WGS sequence"/>
</dbReference>
<keyword evidence="2" id="KW-1185">Reference proteome</keyword>
<organism evidence="1 2">
    <name type="scientific">Devosia marina</name>
    <dbReference type="NCBI Taxonomy" id="2683198"/>
    <lineage>
        <taxon>Bacteria</taxon>
        <taxon>Pseudomonadati</taxon>
        <taxon>Pseudomonadota</taxon>
        <taxon>Alphaproteobacteria</taxon>
        <taxon>Hyphomicrobiales</taxon>
        <taxon>Devosiaceae</taxon>
        <taxon>Devosia</taxon>
    </lineage>
</organism>
<dbReference type="RefSeq" id="WP_179952951.1">
    <property type="nucleotide sequence ID" value="NZ_WQRF01000002.1"/>
</dbReference>
<dbReference type="EMBL" id="WQRF01000002">
    <property type="protein sequence ID" value="MVS99264.1"/>
    <property type="molecule type" value="Genomic_DNA"/>
</dbReference>
<protein>
    <submittedName>
        <fullName evidence="1">Uncharacterized protein</fullName>
    </submittedName>
</protein>
<comment type="caution">
    <text evidence="1">The sequence shown here is derived from an EMBL/GenBank/DDBJ whole genome shotgun (WGS) entry which is preliminary data.</text>
</comment>
<dbReference type="AlphaFoldDB" id="A0A7X3FR72"/>
<evidence type="ECO:0000313" key="2">
    <source>
        <dbReference type="Proteomes" id="UP000438106"/>
    </source>
</evidence>